<dbReference type="GeneID" id="66053065"/>
<dbReference type="PANTHER" id="PTHR13271">
    <property type="entry name" value="UNCHARACTERIZED PUTATIVE METHYLTRANSFERASE"/>
    <property type="match status" value="1"/>
</dbReference>
<dbReference type="Gene3D" id="3.90.1410.10">
    <property type="entry name" value="set domain protein methyltransferase, domain 1"/>
    <property type="match status" value="1"/>
</dbReference>
<evidence type="ECO:0000313" key="3">
    <source>
        <dbReference type="EMBL" id="PNW86037.1"/>
    </source>
</evidence>
<sequence>MSTPCVPGSVAHSFSGHSTARVVAFLKGTHNARRSLAPSSVGTAALKCPTRARATRRRGQVATPAVAPARTDAAVVSVQPGTGSAVDGSGSGAAAAAAGRLEAALAALLSVGGAASTLQVTEGPFGRGLFVTSPAAAGQPLFSMPDVNTLIVPDPENDPYSSSDDEDPVVDAAAGAAAAGLAGRDQGQGGPAVGLGLGPAAVQAEAAGLNWREERDSDLEGGQRSYLDRWQRHHGLRLPAWLQGFLGDADTLPAPARLALWLMWLRRQVQVPANGGGGAATAAAAVPGLEELEAEEGRGVPFWRAYVRCLPPPELVTCLAVFSEAEAALLQVPAYKRQWSRTRANLSRLLDSVNAAAAAEAAGGTAATAAAGGYSHSGHSYSLDELCYCYSMAISRCFHLPGRMLLVALADMANHQPLWQASAYPWWHWQEPAAAAAGAAASLTEAADAGFSTLGCFQFRAVRPLAAGDEVCICYSEGANDEQLFDYGFVRQANPYDRLDLSDGAEGLDPDADADAGAVLTGPAGQHQLCWPALVAAAGFWARAEDPASDSSGGGSHDAIDAGSVDGPHAAGLSAAEEQSLLLPRSVGGGDNGSSSGLREMIANVAAIVSSAATAAVDADAEAAERLRQQRRRSALLSLPHTAYDTAALRRWGLARAASAAEELRRGLAARVAAQLASQQNRQRRGAAAAAPASGGLLEAAAAAELAAVDALAARVAGLAAGLGSSLADDEAVWEVLTEPAGAARQARAAAVASGSAMASAAAAAQLSAATAADSGARGRLGAAFQSLFGGGSTGSGSSIAIVQQAPVAATALSAAELLAAAAQHDSARGRTALLARLEYKRLLDEAADVLRTYRQVVAEAAAPRRLPAAVRF</sequence>
<proteinExistence type="predicted"/>
<protein>
    <recommendedName>
        <fullName evidence="2">SET domain-containing protein</fullName>
    </recommendedName>
</protein>
<accession>A0A2K3DZV1</accession>
<feature type="region of interest" description="Disordered" evidence="1">
    <location>
        <begin position="546"/>
        <end position="570"/>
    </location>
</feature>
<gene>
    <name evidence="3" type="ORF">CHLRE_03g207601v5</name>
</gene>
<dbReference type="RefSeq" id="XP_042926682.1">
    <property type="nucleotide sequence ID" value="XM_043061536.1"/>
</dbReference>
<dbReference type="OrthoDB" id="550730at2759"/>
<feature type="domain" description="SET" evidence="2">
    <location>
        <begin position="116"/>
        <end position="476"/>
    </location>
</feature>
<dbReference type="InterPro" id="IPR050600">
    <property type="entry name" value="SETD3_SETD6_MTase"/>
</dbReference>
<dbReference type="STRING" id="3055.A0A2K3DZV1"/>
<dbReference type="KEGG" id="cre:CHLRE_03g207601v5"/>
<keyword evidence="4" id="KW-1185">Reference proteome</keyword>
<dbReference type="GO" id="GO:0016279">
    <property type="term" value="F:protein-lysine N-methyltransferase activity"/>
    <property type="evidence" value="ECO:0000318"/>
    <property type="project" value="GO_Central"/>
</dbReference>
<dbReference type="PROSITE" id="PS50280">
    <property type="entry name" value="SET"/>
    <property type="match status" value="1"/>
</dbReference>
<name>A0A2K3DZV1_CHLRE</name>
<dbReference type="PANTHER" id="PTHR13271:SF154">
    <property type="entry name" value="GRIP DOMAIN-CONTAINING PROTEIN"/>
    <property type="match status" value="1"/>
</dbReference>
<dbReference type="InParanoid" id="A0A2K3DZV1"/>
<dbReference type="CDD" id="cd10527">
    <property type="entry name" value="SET_LSMT"/>
    <property type="match status" value="1"/>
</dbReference>
<dbReference type="InterPro" id="IPR046341">
    <property type="entry name" value="SET_dom_sf"/>
</dbReference>
<dbReference type="Gramene" id="PNW86037">
    <property type="protein sequence ID" value="PNW86037"/>
    <property type="gene ID" value="CHLRE_03g207601v5"/>
</dbReference>
<dbReference type="EMBL" id="CM008964">
    <property type="protein sequence ID" value="PNW86037.1"/>
    <property type="molecule type" value="Genomic_DNA"/>
</dbReference>
<dbReference type="SUPFAM" id="SSF82199">
    <property type="entry name" value="SET domain"/>
    <property type="match status" value="1"/>
</dbReference>
<evidence type="ECO:0000256" key="1">
    <source>
        <dbReference type="SAM" id="MobiDB-lite"/>
    </source>
</evidence>
<evidence type="ECO:0000259" key="2">
    <source>
        <dbReference type="PROSITE" id="PS50280"/>
    </source>
</evidence>
<dbReference type="Proteomes" id="UP000006906">
    <property type="component" value="Chromosome 3"/>
</dbReference>
<organism evidence="3 4">
    <name type="scientific">Chlamydomonas reinhardtii</name>
    <name type="common">Chlamydomonas smithii</name>
    <dbReference type="NCBI Taxonomy" id="3055"/>
    <lineage>
        <taxon>Eukaryota</taxon>
        <taxon>Viridiplantae</taxon>
        <taxon>Chlorophyta</taxon>
        <taxon>core chlorophytes</taxon>
        <taxon>Chlorophyceae</taxon>
        <taxon>CS clade</taxon>
        <taxon>Chlamydomonadales</taxon>
        <taxon>Chlamydomonadaceae</taxon>
        <taxon>Chlamydomonas</taxon>
    </lineage>
</organism>
<evidence type="ECO:0000313" key="4">
    <source>
        <dbReference type="Proteomes" id="UP000006906"/>
    </source>
</evidence>
<dbReference type="InterPro" id="IPR001214">
    <property type="entry name" value="SET_dom"/>
</dbReference>
<reference evidence="3 4" key="1">
    <citation type="journal article" date="2007" name="Science">
        <title>The Chlamydomonas genome reveals the evolution of key animal and plant functions.</title>
        <authorList>
            <person name="Merchant S.S."/>
            <person name="Prochnik S.E."/>
            <person name="Vallon O."/>
            <person name="Harris E.H."/>
            <person name="Karpowicz S.J."/>
            <person name="Witman G.B."/>
            <person name="Terry A."/>
            <person name="Salamov A."/>
            <person name="Fritz-Laylin L.K."/>
            <person name="Marechal-Drouard L."/>
            <person name="Marshall W.F."/>
            <person name="Qu L.H."/>
            <person name="Nelson D.R."/>
            <person name="Sanderfoot A.A."/>
            <person name="Spalding M.H."/>
            <person name="Kapitonov V.V."/>
            <person name="Ren Q."/>
            <person name="Ferris P."/>
            <person name="Lindquist E."/>
            <person name="Shapiro H."/>
            <person name="Lucas S.M."/>
            <person name="Grimwood J."/>
            <person name="Schmutz J."/>
            <person name="Cardol P."/>
            <person name="Cerutti H."/>
            <person name="Chanfreau G."/>
            <person name="Chen C.L."/>
            <person name="Cognat V."/>
            <person name="Croft M.T."/>
            <person name="Dent R."/>
            <person name="Dutcher S."/>
            <person name="Fernandez E."/>
            <person name="Fukuzawa H."/>
            <person name="Gonzalez-Ballester D."/>
            <person name="Gonzalez-Halphen D."/>
            <person name="Hallmann A."/>
            <person name="Hanikenne M."/>
            <person name="Hippler M."/>
            <person name="Inwood W."/>
            <person name="Jabbari K."/>
            <person name="Kalanon M."/>
            <person name="Kuras R."/>
            <person name="Lefebvre P.A."/>
            <person name="Lemaire S.D."/>
            <person name="Lobanov A.V."/>
            <person name="Lohr M."/>
            <person name="Manuell A."/>
            <person name="Meier I."/>
            <person name="Mets L."/>
            <person name="Mittag M."/>
            <person name="Mittelmeier T."/>
            <person name="Moroney J.V."/>
            <person name="Moseley J."/>
            <person name="Napoli C."/>
            <person name="Nedelcu A.M."/>
            <person name="Niyogi K."/>
            <person name="Novoselov S.V."/>
            <person name="Paulsen I.T."/>
            <person name="Pazour G."/>
            <person name="Purton S."/>
            <person name="Ral J.P."/>
            <person name="Riano-Pachon D.M."/>
            <person name="Riekhof W."/>
            <person name="Rymarquis L."/>
            <person name="Schroda M."/>
            <person name="Stern D."/>
            <person name="Umen J."/>
            <person name="Willows R."/>
            <person name="Wilson N."/>
            <person name="Zimmer S.L."/>
            <person name="Allmer J."/>
            <person name="Balk J."/>
            <person name="Bisova K."/>
            <person name="Chen C.J."/>
            <person name="Elias M."/>
            <person name="Gendler K."/>
            <person name="Hauser C."/>
            <person name="Lamb M.R."/>
            <person name="Ledford H."/>
            <person name="Long J.C."/>
            <person name="Minagawa J."/>
            <person name="Page M.D."/>
            <person name="Pan J."/>
            <person name="Pootakham W."/>
            <person name="Roje S."/>
            <person name="Rose A."/>
            <person name="Stahlberg E."/>
            <person name="Terauchi A.M."/>
            <person name="Yang P."/>
            <person name="Ball S."/>
            <person name="Bowler C."/>
            <person name="Dieckmann C.L."/>
            <person name="Gladyshev V.N."/>
            <person name="Green P."/>
            <person name="Jorgensen R."/>
            <person name="Mayfield S."/>
            <person name="Mueller-Roeber B."/>
            <person name="Rajamani S."/>
            <person name="Sayre R.T."/>
            <person name="Brokstein P."/>
            <person name="Dubchak I."/>
            <person name="Goodstein D."/>
            <person name="Hornick L."/>
            <person name="Huang Y.W."/>
            <person name="Jhaveri J."/>
            <person name="Luo Y."/>
            <person name="Martinez D."/>
            <person name="Ngau W.C."/>
            <person name="Otillar B."/>
            <person name="Poliakov A."/>
            <person name="Porter A."/>
            <person name="Szajkowski L."/>
            <person name="Werner G."/>
            <person name="Zhou K."/>
            <person name="Grigoriev I.V."/>
            <person name="Rokhsar D.S."/>
            <person name="Grossman A.R."/>
        </authorList>
    </citation>
    <scope>NUCLEOTIDE SEQUENCE [LARGE SCALE GENOMIC DNA]</scope>
    <source>
        <strain evidence="4">CC-503</strain>
    </source>
</reference>
<dbReference type="AlphaFoldDB" id="A0A2K3DZV1"/>